<feature type="domain" description="Glycosyl transferase family 28 C-terminal" evidence="6">
    <location>
        <begin position="33"/>
        <end position="146"/>
    </location>
</feature>
<comment type="similarity">
    <text evidence="2">Belongs to the glycosyltransferase 28 family.</text>
</comment>
<dbReference type="RefSeq" id="WP_345255385.1">
    <property type="nucleotide sequence ID" value="NZ_BAABGY010000007.1"/>
</dbReference>
<comment type="subcellular location">
    <subcellularLocation>
        <location evidence="1">Endoplasmic reticulum</location>
    </subcellularLocation>
</comment>
<dbReference type="SUPFAM" id="SSF53756">
    <property type="entry name" value="UDP-Glycosyltransferase/glycogen phosphorylase"/>
    <property type="match status" value="1"/>
</dbReference>
<evidence type="ECO:0000256" key="5">
    <source>
        <dbReference type="ARBA" id="ARBA00022824"/>
    </source>
</evidence>
<dbReference type="InterPro" id="IPR007235">
    <property type="entry name" value="Glyco_trans_28_C"/>
</dbReference>
<dbReference type="PANTHER" id="PTHR12867">
    <property type="entry name" value="GLYCOSYL TRANSFERASE-RELATED"/>
    <property type="match status" value="1"/>
</dbReference>
<evidence type="ECO:0000313" key="8">
    <source>
        <dbReference type="Proteomes" id="UP001501725"/>
    </source>
</evidence>
<keyword evidence="4" id="KW-0808">Transferase</keyword>
<dbReference type="Proteomes" id="UP001501725">
    <property type="component" value="Unassembled WGS sequence"/>
</dbReference>
<evidence type="ECO:0000256" key="2">
    <source>
        <dbReference type="ARBA" id="ARBA00006962"/>
    </source>
</evidence>
<gene>
    <name evidence="7" type="ORF">GCM10023184_19250</name>
</gene>
<evidence type="ECO:0000259" key="6">
    <source>
        <dbReference type="Pfam" id="PF04101"/>
    </source>
</evidence>
<accession>A0ABP8GRW8</accession>
<dbReference type="InterPro" id="IPR039042">
    <property type="entry name" value="Alg13-like"/>
</dbReference>
<comment type="caution">
    <text evidence="7">The sequence shown here is derived from an EMBL/GenBank/DDBJ whole genome shotgun (WGS) entry which is preliminary data.</text>
</comment>
<evidence type="ECO:0000256" key="3">
    <source>
        <dbReference type="ARBA" id="ARBA00022676"/>
    </source>
</evidence>
<dbReference type="EMBL" id="BAABGY010000007">
    <property type="protein sequence ID" value="GAA4329041.1"/>
    <property type="molecule type" value="Genomic_DNA"/>
</dbReference>
<organism evidence="7 8">
    <name type="scientific">Flaviaesturariibacter amylovorans</name>
    <dbReference type="NCBI Taxonomy" id="1084520"/>
    <lineage>
        <taxon>Bacteria</taxon>
        <taxon>Pseudomonadati</taxon>
        <taxon>Bacteroidota</taxon>
        <taxon>Chitinophagia</taxon>
        <taxon>Chitinophagales</taxon>
        <taxon>Chitinophagaceae</taxon>
        <taxon>Flaviaestuariibacter</taxon>
    </lineage>
</organism>
<dbReference type="PANTHER" id="PTHR12867:SF6">
    <property type="entry name" value="N-ACETYLGLUCOSAMINYLDIPHOSPHODOLICHOL N-ACETYLGLUCOSAMINYLTRANSFERASE"/>
    <property type="match status" value="1"/>
</dbReference>
<dbReference type="Pfam" id="PF04101">
    <property type="entry name" value="Glyco_tran_28_C"/>
    <property type="match status" value="1"/>
</dbReference>
<dbReference type="Gene3D" id="3.40.50.2000">
    <property type="entry name" value="Glycogen Phosphorylase B"/>
    <property type="match status" value="1"/>
</dbReference>
<evidence type="ECO:0000256" key="4">
    <source>
        <dbReference type="ARBA" id="ARBA00022679"/>
    </source>
</evidence>
<name>A0ABP8GRW8_9BACT</name>
<evidence type="ECO:0000313" key="7">
    <source>
        <dbReference type="EMBL" id="GAA4329041.1"/>
    </source>
</evidence>
<keyword evidence="3" id="KW-0328">Glycosyltransferase</keyword>
<keyword evidence="8" id="KW-1185">Reference proteome</keyword>
<reference evidence="8" key="1">
    <citation type="journal article" date="2019" name="Int. J. Syst. Evol. Microbiol.">
        <title>The Global Catalogue of Microorganisms (GCM) 10K type strain sequencing project: providing services to taxonomists for standard genome sequencing and annotation.</title>
        <authorList>
            <consortium name="The Broad Institute Genomics Platform"/>
            <consortium name="The Broad Institute Genome Sequencing Center for Infectious Disease"/>
            <person name="Wu L."/>
            <person name="Ma J."/>
        </authorList>
    </citation>
    <scope>NUCLEOTIDE SEQUENCE [LARGE SCALE GENOMIC DNA]</scope>
    <source>
        <strain evidence="8">JCM 17919</strain>
    </source>
</reference>
<sequence length="159" mass="17554">MNIFITIGSQEPFDRLLRIADNLAPEFPGVSFVAQTTKGGFAAKHIHILDFIPPAQFRKYIEEADLIVSHAGIGTMLKVLELEKPLIVFPRKAAFRETRDDHQVATMHAFVRQGYVAGAETAEEFRSAIGRFLSGNLRAAPAIAAHASAQLLHSIEEFL</sequence>
<keyword evidence="5" id="KW-0256">Endoplasmic reticulum</keyword>
<protein>
    <recommendedName>
        <fullName evidence="6">Glycosyl transferase family 28 C-terminal domain-containing protein</fullName>
    </recommendedName>
</protein>
<evidence type="ECO:0000256" key="1">
    <source>
        <dbReference type="ARBA" id="ARBA00004240"/>
    </source>
</evidence>
<proteinExistence type="inferred from homology"/>